<dbReference type="Proteomes" id="UP000053558">
    <property type="component" value="Unassembled WGS sequence"/>
</dbReference>
<dbReference type="InterPro" id="IPR027443">
    <property type="entry name" value="IPNS-like_sf"/>
</dbReference>
<feature type="domain" description="Non-haem dioxygenase N-terminal" evidence="3">
    <location>
        <begin position="29"/>
        <end position="132"/>
    </location>
</feature>
<evidence type="ECO:0000256" key="1">
    <source>
        <dbReference type="SAM" id="MobiDB-lite"/>
    </source>
</evidence>
<sequence>MPSLTLPRVPHYQPPPPTKQELPYADLAIIDLSKASTPEGRASLSGEVKNALLTHGFFYVVNHGLPQPKTERMFDIADVPMSYVSDEEKQALHGRSHETGVYQGYKPRQYWHLDAGVRDQQEHYNVGRHVRDFKQPEAFGPYLPEVQAFVDHNHFNIFHPLLRVIALGLELPEETLVNLHGYDDPNSTYLRFQKYFPRTEDDEAKTNNVWMKGHKDIGSITLLWSQPVSALQILTAEGWRWIKHIENALIINAGDTLEFLTGGFYKGTIHRVIQPPVDQRGYTRLGMIYFCYANDDVRLVPLVESPVLQRAMLQPKCDPAVAPTMKEWRLSRILSYGATELRQGKEKATEEEDVHGIVVKHYN</sequence>
<evidence type="ECO:0000259" key="2">
    <source>
        <dbReference type="Pfam" id="PF03171"/>
    </source>
</evidence>
<dbReference type="AlphaFoldDB" id="A0A5M3MLA4"/>
<accession>A0A5M3MLA4</accession>
<name>A0A5M3MLA4_CONPW</name>
<dbReference type="PRINTS" id="PR00682">
    <property type="entry name" value="IPNSYNTHASE"/>
</dbReference>
<comment type="caution">
    <text evidence="4">The sequence shown here is derived from an EMBL/GenBank/DDBJ whole genome shotgun (WGS) entry which is preliminary data.</text>
</comment>
<gene>
    <name evidence="4" type="ORF">CONPUDRAFT_154982</name>
</gene>
<dbReference type="OrthoDB" id="406156at2759"/>
<dbReference type="Pfam" id="PF03171">
    <property type="entry name" value="2OG-FeII_Oxy"/>
    <property type="match status" value="1"/>
</dbReference>
<dbReference type="PANTHER" id="PTHR47990">
    <property type="entry name" value="2-OXOGLUTARATE (2OG) AND FE(II)-DEPENDENT OXYGENASE SUPERFAMILY PROTEIN-RELATED"/>
    <property type="match status" value="1"/>
</dbReference>
<dbReference type="InterPro" id="IPR044861">
    <property type="entry name" value="IPNS-like_FE2OG_OXY"/>
</dbReference>
<dbReference type="Gene3D" id="2.60.120.330">
    <property type="entry name" value="B-lactam Antibiotic, Isopenicillin N Synthase, Chain"/>
    <property type="match status" value="1"/>
</dbReference>
<dbReference type="OMA" id="WIKGHTD"/>
<keyword evidence="5" id="KW-1185">Reference proteome</keyword>
<feature type="domain" description="Isopenicillin N synthase-like Fe(2+) 2OG dioxygenase" evidence="2">
    <location>
        <begin position="192"/>
        <end position="291"/>
    </location>
</feature>
<organism evidence="4 5">
    <name type="scientific">Coniophora puteana (strain RWD-64-598)</name>
    <name type="common">Brown rot fungus</name>
    <dbReference type="NCBI Taxonomy" id="741705"/>
    <lineage>
        <taxon>Eukaryota</taxon>
        <taxon>Fungi</taxon>
        <taxon>Dikarya</taxon>
        <taxon>Basidiomycota</taxon>
        <taxon>Agaricomycotina</taxon>
        <taxon>Agaricomycetes</taxon>
        <taxon>Agaricomycetidae</taxon>
        <taxon>Boletales</taxon>
        <taxon>Coniophorineae</taxon>
        <taxon>Coniophoraceae</taxon>
        <taxon>Coniophora</taxon>
    </lineage>
</organism>
<evidence type="ECO:0000313" key="5">
    <source>
        <dbReference type="Proteomes" id="UP000053558"/>
    </source>
</evidence>
<reference evidence="5" key="1">
    <citation type="journal article" date="2012" name="Science">
        <title>The Paleozoic origin of enzymatic lignin decomposition reconstructed from 31 fungal genomes.</title>
        <authorList>
            <person name="Floudas D."/>
            <person name="Binder M."/>
            <person name="Riley R."/>
            <person name="Barry K."/>
            <person name="Blanchette R.A."/>
            <person name="Henrissat B."/>
            <person name="Martinez A.T."/>
            <person name="Otillar R."/>
            <person name="Spatafora J.W."/>
            <person name="Yadav J.S."/>
            <person name="Aerts A."/>
            <person name="Benoit I."/>
            <person name="Boyd A."/>
            <person name="Carlson A."/>
            <person name="Copeland A."/>
            <person name="Coutinho P.M."/>
            <person name="de Vries R.P."/>
            <person name="Ferreira P."/>
            <person name="Findley K."/>
            <person name="Foster B."/>
            <person name="Gaskell J."/>
            <person name="Glotzer D."/>
            <person name="Gorecki P."/>
            <person name="Heitman J."/>
            <person name="Hesse C."/>
            <person name="Hori C."/>
            <person name="Igarashi K."/>
            <person name="Jurgens J.A."/>
            <person name="Kallen N."/>
            <person name="Kersten P."/>
            <person name="Kohler A."/>
            <person name="Kuees U."/>
            <person name="Kumar T.K.A."/>
            <person name="Kuo A."/>
            <person name="LaButti K."/>
            <person name="Larrondo L.F."/>
            <person name="Lindquist E."/>
            <person name="Ling A."/>
            <person name="Lombard V."/>
            <person name="Lucas S."/>
            <person name="Lundell T."/>
            <person name="Martin R."/>
            <person name="McLaughlin D.J."/>
            <person name="Morgenstern I."/>
            <person name="Morin E."/>
            <person name="Murat C."/>
            <person name="Nagy L.G."/>
            <person name="Nolan M."/>
            <person name="Ohm R.A."/>
            <person name="Patyshakuliyeva A."/>
            <person name="Rokas A."/>
            <person name="Ruiz-Duenas F.J."/>
            <person name="Sabat G."/>
            <person name="Salamov A."/>
            <person name="Samejima M."/>
            <person name="Schmutz J."/>
            <person name="Slot J.C."/>
            <person name="St John F."/>
            <person name="Stenlid J."/>
            <person name="Sun H."/>
            <person name="Sun S."/>
            <person name="Syed K."/>
            <person name="Tsang A."/>
            <person name="Wiebenga A."/>
            <person name="Young D."/>
            <person name="Pisabarro A."/>
            <person name="Eastwood D.C."/>
            <person name="Martin F."/>
            <person name="Cullen D."/>
            <person name="Grigoriev I.V."/>
            <person name="Hibbett D.S."/>
        </authorList>
    </citation>
    <scope>NUCLEOTIDE SEQUENCE [LARGE SCALE GENOMIC DNA]</scope>
    <source>
        <strain evidence="5">RWD-64-598 SS2</strain>
    </source>
</reference>
<dbReference type="SUPFAM" id="SSF51197">
    <property type="entry name" value="Clavaminate synthase-like"/>
    <property type="match status" value="1"/>
</dbReference>
<evidence type="ECO:0000313" key="4">
    <source>
        <dbReference type="EMBL" id="EIW79584.1"/>
    </source>
</evidence>
<dbReference type="KEGG" id="cput:CONPUDRAFT_154982"/>
<feature type="region of interest" description="Disordered" evidence="1">
    <location>
        <begin position="1"/>
        <end position="21"/>
    </location>
</feature>
<protein>
    <submittedName>
        <fullName evidence="4">Clavaminate synthase-like protein</fullName>
    </submittedName>
</protein>
<evidence type="ECO:0000259" key="3">
    <source>
        <dbReference type="Pfam" id="PF14226"/>
    </source>
</evidence>
<dbReference type="InterPro" id="IPR050231">
    <property type="entry name" value="Iron_ascorbate_oxido_reductase"/>
</dbReference>
<proteinExistence type="predicted"/>
<dbReference type="InterPro" id="IPR026992">
    <property type="entry name" value="DIOX_N"/>
</dbReference>
<dbReference type="EMBL" id="JH711580">
    <property type="protein sequence ID" value="EIW79584.1"/>
    <property type="molecule type" value="Genomic_DNA"/>
</dbReference>
<dbReference type="Pfam" id="PF14226">
    <property type="entry name" value="DIOX_N"/>
    <property type="match status" value="1"/>
</dbReference>
<dbReference type="GeneID" id="19203362"/>
<dbReference type="RefSeq" id="XP_007769973.1">
    <property type="nucleotide sequence ID" value="XM_007771783.1"/>
</dbReference>